<evidence type="ECO:0000313" key="1">
    <source>
        <dbReference type="EMBL" id="GAA3388110.1"/>
    </source>
</evidence>
<keyword evidence="2" id="KW-1185">Reference proteome</keyword>
<dbReference type="Proteomes" id="UP001501676">
    <property type="component" value="Unassembled WGS sequence"/>
</dbReference>
<accession>A0ABP6SYU4</accession>
<gene>
    <name evidence="1" type="ORF">GCM10020369_33020</name>
</gene>
<dbReference type="EMBL" id="BAAAYN010000022">
    <property type="protein sequence ID" value="GAA3388110.1"/>
    <property type="molecule type" value="Genomic_DNA"/>
</dbReference>
<proteinExistence type="predicted"/>
<reference evidence="2" key="1">
    <citation type="journal article" date="2019" name="Int. J. Syst. Evol. Microbiol.">
        <title>The Global Catalogue of Microorganisms (GCM) 10K type strain sequencing project: providing services to taxonomists for standard genome sequencing and annotation.</title>
        <authorList>
            <consortium name="The Broad Institute Genomics Platform"/>
            <consortium name="The Broad Institute Genome Sequencing Center for Infectious Disease"/>
            <person name="Wu L."/>
            <person name="Ma J."/>
        </authorList>
    </citation>
    <scope>NUCLEOTIDE SEQUENCE [LARGE SCALE GENOMIC DNA]</scope>
    <source>
        <strain evidence="2">JCM 9458</strain>
    </source>
</reference>
<organism evidence="1 2">
    <name type="scientific">Cryptosporangium minutisporangium</name>
    <dbReference type="NCBI Taxonomy" id="113569"/>
    <lineage>
        <taxon>Bacteria</taxon>
        <taxon>Bacillati</taxon>
        <taxon>Actinomycetota</taxon>
        <taxon>Actinomycetes</taxon>
        <taxon>Cryptosporangiales</taxon>
        <taxon>Cryptosporangiaceae</taxon>
        <taxon>Cryptosporangium</taxon>
    </lineage>
</organism>
<sequence length="463" mass="49728">MEPPRRNDQLAGLMAEANMSNKALARAVRDWSTRDRHPVRCDHTSVNRWLAGMRPRGRTGQYIADAIGERLGRTVTLADVGMSATEALDPELGMTYGTEPEDVGAVLSRLWRADLDDMRPILDAPPKASAWAEASLAWLVRPGRDDLVERAAGVRVGQSDVDAVRATTAALDRLDNDYGGERPRRALIQFLHSDVAGLLAGRYGEQAGRQLHAAAAEATLLAAWATYDAGVHGMAQRYFIQSLRLAQAADDVLLASSALDAMSHQATFLGRSREAANLARAARTGSQRYATPTLTAHFYAMEARALAVGGDVVGTQKALGEAVNVFERRQPGNDPDWISYVDDAELAAELAHSFRDIGRSADAVTYAVSALAGSGGASARSDFFVTMVQAAGHLGQGDVEQACVTARAALDLGEQVRSARCVEYLRQFRKQLAPHAASAHVRELVGAAGEHHLWVASRTARGS</sequence>
<evidence type="ECO:0000313" key="2">
    <source>
        <dbReference type="Proteomes" id="UP001501676"/>
    </source>
</evidence>
<protein>
    <submittedName>
        <fullName evidence="1">XRE family transcriptional regulator</fullName>
    </submittedName>
</protein>
<name>A0ABP6SYU4_9ACTN</name>
<comment type="caution">
    <text evidence="1">The sequence shown here is derived from an EMBL/GenBank/DDBJ whole genome shotgun (WGS) entry which is preliminary data.</text>
</comment>